<gene>
    <name evidence="2" type="ORF">E6O75_ATG05450</name>
</gene>
<reference evidence="2 3" key="1">
    <citation type="submission" date="2019-04" db="EMBL/GenBank/DDBJ databases">
        <title>High contiguity whole genome sequence and gene annotation resource for two Venturia nashicola isolates.</title>
        <authorList>
            <person name="Prokchorchik M."/>
            <person name="Won K."/>
            <person name="Lee Y."/>
            <person name="Choi E.D."/>
            <person name="Segonzac C."/>
            <person name="Sohn K.H."/>
        </authorList>
    </citation>
    <scope>NUCLEOTIDE SEQUENCE [LARGE SCALE GENOMIC DNA]</scope>
    <source>
        <strain evidence="2 3">PRI2</strain>
    </source>
</reference>
<comment type="caution">
    <text evidence="2">The sequence shown here is derived from an EMBL/GenBank/DDBJ whole genome shotgun (WGS) entry which is preliminary data.</text>
</comment>
<evidence type="ECO:0000313" key="2">
    <source>
        <dbReference type="EMBL" id="TID20686.1"/>
    </source>
</evidence>
<feature type="chain" id="PRO_5021193395" evidence="1">
    <location>
        <begin position="20"/>
        <end position="124"/>
    </location>
</feature>
<dbReference type="AlphaFoldDB" id="A0A4Z1P7N8"/>
<protein>
    <submittedName>
        <fullName evidence="2">Uncharacterized protein</fullName>
    </submittedName>
</protein>
<evidence type="ECO:0000256" key="1">
    <source>
        <dbReference type="SAM" id="SignalP"/>
    </source>
</evidence>
<dbReference type="Proteomes" id="UP000298493">
    <property type="component" value="Unassembled WGS sequence"/>
</dbReference>
<proteinExistence type="predicted"/>
<name>A0A4Z1P7N8_9PEZI</name>
<keyword evidence="3" id="KW-1185">Reference proteome</keyword>
<keyword evidence="1" id="KW-0732">Signal</keyword>
<dbReference type="EMBL" id="SNSC02000010">
    <property type="protein sequence ID" value="TID20686.1"/>
    <property type="molecule type" value="Genomic_DNA"/>
</dbReference>
<evidence type="ECO:0000313" key="3">
    <source>
        <dbReference type="Proteomes" id="UP000298493"/>
    </source>
</evidence>
<feature type="signal peptide" evidence="1">
    <location>
        <begin position="1"/>
        <end position="19"/>
    </location>
</feature>
<sequence>MTLTRLLLLGITASSLVFAAGQCSGAIGTVASLVSPIPAAQSFCTSKYPLPLVTITTTVGTSTISTTVATNTVTTTTATVTATTVVATNTVLTTLTIYQKRKRATISDNIKTKTTSSTLSTVTS</sequence>
<dbReference type="STRING" id="86259.A0A4Z1P7N8"/>
<accession>A0A4Z1P7N8</accession>
<organism evidence="2 3">
    <name type="scientific">Venturia nashicola</name>
    <dbReference type="NCBI Taxonomy" id="86259"/>
    <lineage>
        <taxon>Eukaryota</taxon>
        <taxon>Fungi</taxon>
        <taxon>Dikarya</taxon>
        <taxon>Ascomycota</taxon>
        <taxon>Pezizomycotina</taxon>
        <taxon>Dothideomycetes</taxon>
        <taxon>Pleosporomycetidae</taxon>
        <taxon>Venturiales</taxon>
        <taxon>Venturiaceae</taxon>
        <taxon>Venturia</taxon>
    </lineage>
</organism>